<dbReference type="AlphaFoldDB" id="A0A6C0C3R2"/>
<evidence type="ECO:0000313" key="1">
    <source>
        <dbReference type="EMBL" id="QHS99016.1"/>
    </source>
</evidence>
<name>A0A6C0C3R2_9ZZZZ</name>
<proteinExistence type="predicted"/>
<dbReference type="EMBL" id="MN739334">
    <property type="protein sequence ID" value="QHS99016.1"/>
    <property type="molecule type" value="Genomic_DNA"/>
</dbReference>
<reference evidence="1" key="1">
    <citation type="journal article" date="2020" name="Nature">
        <title>Giant virus diversity and host interactions through global metagenomics.</title>
        <authorList>
            <person name="Schulz F."/>
            <person name="Roux S."/>
            <person name="Paez-Espino D."/>
            <person name="Jungbluth S."/>
            <person name="Walsh D.A."/>
            <person name="Denef V.J."/>
            <person name="McMahon K.D."/>
            <person name="Konstantinidis K.T."/>
            <person name="Eloe-Fadrosh E.A."/>
            <person name="Kyrpides N.C."/>
            <person name="Woyke T."/>
        </authorList>
    </citation>
    <scope>NUCLEOTIDE SEQUENCE</scope>
    <source>
        <strain evidence="1">GVMAG-M-3300020185-33</strain>
    </source>
</reference>
<sequence length="165" mass="19813">MDVSFNLFDLQYLTNHDHFNKLMKKQNITKISRNDLQFYKKRIFNLTKDMLRGEKVNNKVNDAFEHYVNDCIEHFKFIDKMELMQNDYKDINPQKSSSETSFSMEQSNNFMYKQKTTTHPKITDNIKIKSSKTIKPIMMPKTKKFNLKDPKFREKGLKKKNINNI</sequence>
<accession>A0A6C0C3R2</accession>
<organism evidence="1">
    <name type="scientific">viral metagenome</name>
    <dbReference type="NCBI Taxonomy" id="1070528"/>
    <lineage>
        <taxon>unclassified sequences</taxon>
        <taxon>metagenomes</taxon>
        <taxon>organismal metagenomes</taxon>
    </lineage>
</organism>
<protein>
    <submittedName>
        <fullName evidence="1">Uncharacterized protein</fullName>
    </submittedName>
</protein>